<name>A0AAE1MBB8_9FABA</name>
<sequence>MEKVVNKLNGYERRMYEKMGKFGAYLSAKYGISPSTAISVILGCVCLYMFVTRRWRKKQDQKPKSRPKILERSKSIARLYGGDLALRRLDDYNAAVAIPYTLERSDLVLKGLLEEEHLDLKKLQSVTARLEMAGKEEEGVRLLKEAKTKNAQMEKSHHVYEIDMLLAELLIYMGKHDEAKGCECLKQQKMMALDARRPLYKAIIYGMREEWGKAHSFWNKFVNLREEIMTMVGQEELSPEIKDFENFTERVKHLHKEIVDKRRSLARVYTGDVALKRLKDFNNNNKASTDTTQRLNLVLKDLLGEQRLDLNRLQSVIARMDMAGMGDEGVKLLSEAAKMRKAEASKSPDSYEIQMLLVEMLIYKGRPDEALQFECLKSPQKPLDARPPLFKAILYGMRNEWEKAERFWNEFVNVRSKSMPNVRGLEGLVDEITNFQMFKEKVNHLRNEITKKNP</sequence>
<feature type="transmembrane region" description="Helical" evidence="1">
    <location>
        <begin position="32"/>
        <end position="51"/>
    </location>
</feature>
<keyword evidence="3" id="KW-1185">Reference proteome</keyword>
<keyword evidence="1" id="KW-1133">Transmembrane helix</keyword>
<dbReference type="SUPFAM" id="SSF48452">
    <property type="entry name" value="TPR-like"/>
    <property type="match status" value="1"/>
</dbReference>
<dbReference type="PANTHER" id="PTHR36350">
    <property type="entry name" value="TRANSMEMBRANE PROTEIN"/>
    <property type="match status" value="1"/>
</dbReference>
<protein>
    <submittedName>
        <fullName evidence="2">Uncharacterized protein</fullName>
    </submittedName>
</protein>
<dbReference type="AlphaFoldDB" id="A0AAE1MBB8"/>
<reference evidence="2" key="1">
    <citation type="submission" date="2023-10" db="EMBL/GenBank/DDBJ databases">
        <title>Chromosome-level genome of the transformable northern wattle, Acacia crassicarpa.</title>
        <authorList>
            <person name="Massaro I."/>
            <person name="Sinha N.R."/>
            <person name="Poethig S."/>
            <person name="Leichty A.R."/>
        </authorList>
    </citation>
    <scope>NUCLEOTIDE SEQUENCE</scope>
    <source>
        <strain evidence="2">Acra3RX</strain>
        <tissue evidence="2">Leaf</tissue>
    </source>
</reference>
<gene>
    <name evidence="2" type="ORF">QN277_005565</name>
</gene>
<dbReference type="InterPro" id="IPR011990">
    <property type="entry name" value="TPR-like_helical_dom_sf"/>
</dbReference>
<comment type="caution">
    <text evidence="2">The sequence shown here is derived from an EMBL/GenBank/DDBJ whole genome shotgun (WGS) entry which is preliminary data.</text>
</comment>
<keyword evidence="1" id="KW-0472">Membrane</keyword>
<keyword evidence="1" id="KW-0812">Transmembrane</keyword>
<dbReference type="Proteomes" id="UP001293593">
    <property type="component" value="Unassembled WGS sequence"/>
</dbReference>
<organism evidence="2 3">
    <name type="scientific">Acacia crassicarpa</name>
    <name type="common">northern wattle</name>
    <dbReference type="NCBI Taxonomy" id="499986"/>
    <lineage>
        <taxon>Eukaryota</taxon>
        <taxon>Viridiplantae</taxon>
        <taxon>Streptophyta</taxon>
        <taxon>Embryophyta</taxon>
        <taxon>Tracheophyta</taxon>
        <taxon>Spermatophyta</taxon>
        <taxon>Magnoliopsida</taxon>
        <taxon>eudicotyledons</taxon>
        <taxon>Gunneridae</taxon>
        <taxon>Pentapetalae</taxon>
        <taxon>rosids</taxon>
        <taxon>fabids</taxon>
        <taxon>Fabales</taxon>
        <taxon>Fabaceae</taxon>
        <taxon>Caesalpinioideae</taxon>
        <taxon>mimosoid clade</taxon>
        <taxon>Acacieae</taxon>
        <taxon>Acacia</taxon>
    </lineage>
</organism>
<evidence type="ECO:0000256" key="1">
    <source>
        <dbReference type="SAM" id="Phobius"/>
    </source>
</evidence>
<accession>A0AAE1MBB8</accession>
<proteinExistence type="predicted"/>
<dbReference type="PANTHER" id="PTHR36350:SF3">
    <property type="entry name" value="TRANSMEMBRANE PROTEIN"/>
    <property type="match status" value="1"/>
</dbReference>
<dbReference type="EMBL" id="JAWXYG010000011">
    <property type="protein sequence ID" value="KAK4259210.1"/>
    <property type="molecule type" value="Genomic_DNA"/>
</dbReference>
<evidence type="ECO:0000313" key="2">
    <source>
        <dbReference type="EMBL" id="KAK4259210.1"/>
    </source>
</evidence>
<evidence type="ECO:0000313" key="3">
    <source>
        <dbReference type="Proteomes" id="UP001293593"/>
    </source>
</evidence>